<dbReference type="Gene3D" id="2.100.10.30">
    <property type="entry name" value="Jacalin-like lectin domain"/>
    <property type="match status" value="1"/>
</dbReference>
<name>A0A167R7I4_CORFA</name>
<keyword evidence="2" id="KW-1185">Reference proteome</keyword>
<dbReference type="InterPro" id="IPR036404">
    <property type="entry name" value="Jacalin-like_lectin_dom_sf"/>
</dbReference>
<evidence type="ECO:0000313" key="2">
    <source>
        <dbReference type="Proteomes" id="UP000076744"/>
    </source>
</evidence>
<sequence>MTERVVGPFGRNTGHPFQLFPNQRSTARRFTVRIGQGSGDAQGFIVVKGIEIEWFNGERVSVYNRPQPDDSSSTFEFQEGERASWTVWAGWRIVRFEISTTLGRTWAFGGTSGTRFPNIVSNGQLIGMELSSGWEVDWANITFLVHGGREAEAEAEADVQEAG</sequence>
<accession>A0A167R7I4</accession>
<dbReference type="AlphaFoldDB" id="A0A167R7I4"/>
<keyword evidence="1" id="KW-0430">Lectin</keyword>
<comment type="caution">
    <text evidence="1">The sequence shown here is derived from an EMBL/GenBank/DDBJ whole genome shotgun (WGS) entry which is preliminary data.</text>
</comment>
<protein>
    <submittedName>
        <fullName evidence="1">Mannose-binding lectin</fullName>
    </submittedName>
</protein>
<gene>
    <name evidence="1" type="ORF">ISF_06883</name>
</gene>
<dbReference type="EMBL" id="AZHB01000018">
    <property type="protein sequence ID" value="OAA58344.1"/>
    <property type="molecule type" value="Genomic_DNA"/>
</dbReference>
<evidence type="ECO:0000313" key="1">
    <source>
        <dbReference type="EMBL" id="OAA58344.1"/>
    </source>
</evidence>
<dbReference type="OrthoDB" id="4487417at2759"/>
<dbReference type="GO" id="GO:0030246">
    <property type="term" value="F:carbohydrate binding"/>
    <property type="evidence" value="ECO:0007669"/>
    <property type="project" value="UniProtKB-KW"/>
</dbReference>
<organism evidence="1 2">
    <name type="scientific">Cordyceps fumosorosea (strain ARSEF 2679)</name>
    <name type="common">Isaria fumosorosea</name>
    <dbReference type="NCBI Taxonomy" id="1081104"/>
    <lineage>
        <taxon>Eukaryota</taxon>
        <taxon>Fungi</taxon>
        <taxon>Dikarya</taxon>
        <taxon>Ascomycota</taxon>
        <taxon>Pezizomycotina</taxon>
        <taxon>Sordariomycetes</taxon>
        <taxon>Hypocreomycetidae</taxon>
        <taxon>Hypocreales</taxon>
        <taxon>Cordycipitaceae</taxon>
        <taxon>Cordyceps</taxon>
    </lineage>
</organism>
<dbReference type="SUPFAM" id="SSF51101">
    <property type="entry name" value="Mannose-binding lectins"/>
    <property type="match status" value="1"/>
</dbReference>
<dbReference type="GeneID" id="30023175"/>
<dbReference type="Proteomes" id="UP000076744">
    <property type="component" value="Unassembled WGS sequence"/>
</dbReference>
<proteinExistence type="predicted"/>
<dbReference type="RefSeq" id="XP_018702527.1">
    <property type="nucleotide sequence ID" value="XM_018850487.1"/>
</dbReference>
<reference evidence="1 2" key="1">
    <citation type="journal article" date="2016" name="Genome Biol. Evol.">
        <title>Divergent and convergent evolution of fungal pathogenicity.</title>
        <authorList>
            <person name="Shang Y."/>
            <person name="Xiao G."/>
            <person name="Zheng P."/>
            <person name="Cen K."/>
            <person name="Zhan S."/>
            <person name="Wang C."/>
        </authorList>
    </citation>
    <scope>NUCLEOTIDE SEQUENCE [LARGE SCALE GENOMIC DNA]</scope>
    <source>
        <strain evidence="1 2">ARSEF 2679</strain>
    </source>
</reference>